<gene>
    <name evidence="2" type="ORF">PSN13_00561</name>
</gene>
<dbReference type="AlphaFoldDB" id="A0A328NUA8"/>
<dbReference type="EMBL" id="PYAG01000001">
    <property type="protein sequence ID" value="RAO39536.1"/>
    <property type="molecule type" value="Genomic_DNA"/>
</dbReference>
<feature type="compositionally biased region" description="Basic residues" evidence="1">
    <location>
        <begin position="1"/>
        <end position="11"/>
    </location>
</feature>
<feature type="compositionally biased region" description="Basic and acidic residues" evidence="1">
    <location>
        <begin position="36"/>
        <end position="53"/>
    </location>
</feature>
<protein>
    <submittedName>
        <fullName evidence="2">Uncharacterized protein</fullName>
    </submittedName>
</protein>
<reference evidence="2 3" key="1">
    <citation type="submission" date="2018-03" db="EMBL/GenBank/DDBJ databases">
        <title>Defining the species Micromonospora saelicesensis and Micromonospora noduli under the framework of genomics.</title>
        <authorList>
            <person name="Riesco R."/>
            <person name="Trujillo M.E."/>
        </authorList>
    </citation>
    <scope>NUCLEOTIDE SEQUENCE [LARGE SCALE GENOMIC DNA]</scope>
    <source>
        <strain evidence="2 3">PSN13</strain>
    </source>
</reference>
<proteinExistence type="predicted"/>
<sequence>MVRRTNPHHRAAPGQHRSWRPSEHSDGRQPVQGVEARQHLPGDRRRSGHDRRYSSVRPCPPRSRSTCWRTTFDASCPSCGLCAVGPFVIDSGFVKSGCPRVRDAPTFVNPSGSPGEGWFDAVRPTACGWFVRLWRFVGCGRTHPWAGIMAGPGSLHTLTIAVPPTRRRNPGAGRAGWNASPRPVVTSPHERPQAPPRCGCRRVGHPGMTPAPRSLQPQRTTDRHRLNEGAGRVGHPRNDPGPPVVTQGPGAASPPACQVAARRPTGRHPPNFFPLVRAAPDEVLTPLPPPPLWRCGCSTPEGATPHEHDLP</sequence>
<dbReference type="Proteomes" id="UP000249419">
    <property type="component" value="Unassembled WGS sequence"/>
</dbReference>
<feature type="region of interest" description="Disordered" evidence="1">
    <location>
        <begin position="1"/>
        <end position="64"/>
    </location>
</feature>
<organism evidence="2 3">
    <name type="scientific">Micromonospora saelicesensis</name>
    <dbReference type="NCBI Taxonomy" id="285676"/>
    <lineage>
        <taxon>Bacteria</taxon>
        <taxon>Bacillati</taxon>
        <taxon>Actinomycetota</taxon>
        <taxon>Actinomycetes</taxon>
        <taxon>Micromonosporales</taxon>
        <taxon>Micromonosporaceae</taxon>
        <taxon>Micromonospora</taxon>
    </lineage>
</organism>
<feature type="region of interest" description="Disordered" evidence="1">
    <location>
        <begin position="168"/>
        <end position="198"/>
    </location>
</feature>
<evidence type="ECO:0000313" key="3">
    <source>
        <dbReference type="Proteomes" id="UP000249419"/>
    </source>
</evidence>
<evidence type="ECO:0000256" key="1">
    <source>
        <dbReference type="SAM" id="MobiDB-lite"/>
    </source>
</evidence>
<feature type="region of interest" description="Disordered" evidence="1">
    <location>
        <begin position="227"/>
        <end position="274"/>
    </location>
</feature>
<accession>A0A328NUA8</accession>
<name>A0A328NUA8_9ACTN</name>
<comment type="caution">
    <text evidence="2">The sequence shown here is derived from an EMBL/GenBank/DDBJ whole genome shotgun (WGS) entry which is preliminary data.</text>
</comment>
<evidence type="ECO:0000313" key="2">
    <source>
        <dbReference type="EMBL" id="RAO39536.1"/>
    </source>
</evidence>